<protein>
    <recommendedName>
        <fullName evidence="4">BTB domain-containing protein</fullName>
    </recommendedName>
</protein>
<evidence type="ECO:0000256" key="1">
    <source>
        <dbReference type="SAM" id="MobiDB-lite"/>
    </source>
</evidence>
<gene>
    <name evidence="2" type="ORF">LTR36_006107</name>
</gene>
<accession>A0AAV9JDQ2</accession>
<evidence type="ECO:0008006" key="4">
    <source>
        <dbReference type="Google" id="ProtNLM"/>
    </source>
</evidence>
<proteinExistence type="predicted"/>
<keyword evidence="3" id="KW-1185">Reference proteome</keyword>
<dbReference type="Proteomes" id="UP001324427">
    <property type="component" value="Unassembled WGS sequence"/>
</dbReference>
<reference evidence="2 3" key="1">
    <citation type="submission" date="2021-11" db="EMBL/GenBank/DDBJ databases">
        <title>Black yeast isolated from Biological Soil Crust.</title>
        <authorList>
            <person name="Kurbessoian T."/>
        </authorList>
    </citation>
    <scope>NUCLEOTIDE SEQUENCE [LARGE SCALE GENOMIC DNA]</scope>
    <source>
        <strain evidence="2 3">CCFEE 5522</strain>
    </source>
</reference>
<feature type="compositionally biased region" description="Low complexity" evidence="1">
    <location>
        <begin position="64"/>
        <end position="76"/>
    </location>
</feature>
<dbReference type="EMBL" id="JAVFHQ010000037">
    <property type="protein sequence ID" value="KAK4542918.1"/>
    <property type="molecule type" value="Genomic_DNA"/>
</dbReference>
<sequence>MSAYPPKHPTETLPDWLDRFTMHTTTNNALKPFPSSGKRGAPTTSLAGYCSSPAGPPSKRAKKTSALSSSSSFSRPIKPDSSHQQQQPATTDDIKDKLTTVMTITTRGPAHNDKTKPKNQQTRAARTVALHVGMLAQKSPFLYRLALTSPGPEIKLLELDSDAFGIFAAWVYSNRVDFDTHGDDAGDILPSVLECYTLATQTLQAPGFANAVLRCACEVSATDGLVFRNGVITEMYKRTPRGCALRRWIVDEWVWQFDNEAVGSGELEWEGNGDLCNGFLFEVMVAQARRLGRKAMEHQSPGKMVERYCEL</sequence>
<evidence type="ECO:0000313" key="3">
    <source>
        <dbReference type="Proteomes" id="UP001324427"/>
    </source>
</evidence>
<name>A0AAV9JDQ2_9PEZI</name>
<organism evidence="2 3">
    <name type="scientific">Oleoguttula mirabilis</name>
    <dbReference type="NCBI Taxonomy" id="1507867"/>
    <lineage>
        <taxon>Eukaryota</taxon>
        <taxon>Fungi</taxon>
        <taxon>Dikarya</taxon>
        <taxon>Ascomycota</taxon>
        <taxon>Pezizomycotina</taxon>
        <taxon>Dothideomycetes</taxon>
        <taxon>Dothideomycetidae</taxon>
        <taxon>Mycosphaerellales</taxon>
        <taxon>Teratosphaeriaceae</taxon>
        <taxon>Oleoguttula</taxon>
    </lineage>
</organism>
<evidence type="ECO:0000313" key="2">
    <source>
        <dbReference type="EMBL" id="KAK4542918.1"/>
    </source>
</evidence>
<comment type="caution">
    <text evidence="2">The sequence shown here is derived from an EMBL/GenBank/DDBJ whole genome shotgun (WGS) entry which is preliminary data.</text>
</comment>
<feature type="region of interest" description="Disordered" evidence="1">
    <location>
        <begin position="26"/>
        <end position="96"/>
    </location>
</feature>
<dbReference type="AlphaFoldDB" id="A0AAV9JDQ2"/>